<dbReference type="AlphaFoldDB" id="A0A1H2G9W4"/>
<name>A0A1H2G9W4_9GAMM</name>
<accession>A0A1H2G9W4</accession>
<proteinExistence type="predicted"/>
<dbReference type="EMBL" id="LT629787">
    <property type="protein sequence ID" value="SDU16138.1"/>
    <property type="molecule type" value="Genomic_DNA"/>
</dbReference>
<evidence type="ECO:0000313" key="1">
    <source>
        <dbReference type="EMBL" id="SDU16138.1"/>
    </source>
</evidence>
<organism evidence="1 2">
    <name type="scientific">Halopseudomonas salegens</name>
    <dbReference type="NCBI Taxonomy" id="1434072"/>
    <lineage>
        <taxon>Bacteria</taxon>
        <taxon>Pseudomonadati</taxon>
        <taxon>Pseudomonadota</taxon>
        <taxon>Gammaproteobacteria</taxon>
        <taxon>Pseudomonadales</taxon>
        <taxon>Pseudomonadaceae</taxon>
        <taxon>Halopseudomonas</taxon>
    </lineage>
</organism>
<protein>
    <submittedName>
        <fullName evidence="1">Uncharacterized protein</fullName>
    </submittedName>
</protein>
<dbReference type="Proteomes" id="UP000243924">
    <property type="component" value="Chromosome I"/>
</dbReference>
<reference evidence="2" key="1">
    <citation type="submission" date="2016-10" db="EMBL/GenBank/DDBJ databases">
        <authorList>
            <person name="Varghese N."/>
            <person name="Submissions S."/>
        </authorList>
    </citation>
    <scope>NUCLEOTIDE SEQUENCE [LARGE SCALE GENOMIC DNA]</scope>
    <source>
        <strain evidence="2">CECT 8338</strain>
    </source>
</reference>
<dbReference type="STRING" id="1434072.SAMN05216210_2134"/>
<gene>
    <name evidence="1" type="ORF">SAMN05216210_2134</name>
</gene>
<sequence length="72" mass="8380">MDRYYVWEIISYAWTEIGIEASECKSLVEKGGIRLEDLSEVDRIIFKDGRSRGPSATHEIKCCHENLHAFNY</sequence>
<evidence type="ECO:0000313" key="2">
    <source>
        <dbReference type="Proteomes" id="UP000243924"/>
    </source>
</evidence>
<keyword evidence="2" id="KW-1185">Reference proteome</keyword>